<dbReference type="Proteomes" id="UP000199550">
    <property type="component" value="Unassembled WGS sequence"/>
</dbReference>
<dbReference type="STRING" id="195913.SAMN04488004_13215"/>
<dbReference type="AlphaFoldDB" id="A0A1I4J2B9"/>
<dbReference type="GO" id="GO:0015074">
    <property type="term" value="P:DNA integration"/>
    <property type="evidence" value="ECO:0007669"/>
    <property type="project" value="InterPro"/>
</dbReference>
<dbReference type="InterPro" id="IPR036397">
    <property type="entry name" value="RNaseH_sf"/>
</dbReference>
<keyword evidence="3" id="KW-1185">Reference proteome</keyword>
<dbReference type="EMBL" id="FOTF01000032">
    <property type="protein sequence ID" value="SFL60798.1"/>
    <property type="molecule type" value="Genomic_DNA"/>
</dbReference>
<dbReference type="PROSITE" id="PS50994">
    <property type="entry name" value="INTEGRASE"/>
    <property type="match status" value="1"/>
</dbReference>
<dbReference type="OrthoDB" id="9813285at2"/>
<proteinExistence type="predicted"/>
<sequence>MVVSDNGTELTSNAILKWQEDRKVECHNIVLCKPKQTGFVESVNSRMRYERLNEHRCDNLRLARKLVSAWCDDWNHHRLLSSLAGLTPREDA</sequence>
<dbReference type="Gene3D" id="3.30.420.10">
    <property type="entry name" value="Ribonuclease H-like superfamily/Ribonuclease H"/>
    <property type="match status" value="1"/>
</dbReference>
<evidence type="ECO:0000313" key="2">
    <source>
        <dbReference type="EMBL" id="SFL60798.1"/>
    </source>
</evidence>
<dbReference type="GO" id="GO:0003676">
    <property type="term" value="F:nucleic acid binding"/>
    <property type="evidence" value="ECO:0007669"/>
    <property type="project" value="InterPro"/>
</dbReference>
<evidence type="ECO:0000259" key="1">
    <source>
        <dbReference type="PROSITE" id="PS50994"/>
    </source>
</evidence>
<evidence type="ECO:0000313" key="3">
    <source>
        <dbReference type="Proteomes" id="UP000199550"/>
    </source>
</evidence>
<organism evidence="2 3">
    <name type="scientific">Loktanella salsilacus</name>
    <dbReference type="NCBI Taxonomy" id="195913"/>
    <lineage>
        <taxon>Bacteria</taxon>
        <taxon>Pseudomonadati</taxon>
        <taxon>Pseudomonadota</taxon>
        <taxon>Alphaproteobacteria</taxon>
        <taxon>Rhodobacterales</taxon>
        <taxon>Roseobacteraceae</taxon>
        <taxon>Loktanella</taxon>
    </lineage>
</organism>
<protein>
    <submittedName>
        <fullName evidence="2">Integrase core domain-containing protein</fullName>
    </submittedName>
</protein>
<dbReference type="Pfam" id="PF13683">
    <property type="entry name" value="rve_3"/>
    <property type="match status" value="1"/>
</dbReference>
<accession>A0A1I4J2B9</accession>
<name>A0A1I4J2B9_9RHOB</name>
<reference evidence="3" key="1">
    <citation type="submission" date="2016-10" db="EMBL/GenBank/DDBJ databases">
        <authorList>
            <person name="Varghese N."/>
            <person name="Submissions S."/>
        </authorList>
    </citation>
    <scope>NUCLEOTIDE SEQUENCE [LARGE SCALE GENOMIC DNA]</scope>
    <source>
        <strain evidence="3">DSM 16199</strain>
    </source>
</reference>
<gene>
    <name evidence="2" type="ORF">SAMN04488004_13215</name>
</gene>
<dbReference type="InterPro" id="IPR001584">
    <property type="entry name" value="Integrase_cat-core"/>
</dbReference>
<dbReference type="PANTHER" id="PTHR47515:SF1">
    <property type="entry name" value="BLR2054 PROTEIN"/>
    <property type="match status" value="1"/>
</dbReference>
<feature type="domain" description="Integrase catalytic" evidence="1">
    <location>
        <begin position="1"/>
        <end position="92"/>
    </location>
</feature>
<dbReference type="SUPFAM" id="SSF53098">
    <property type="entry name" value="Ribonuclease H-like"/>
    <property type="match status" value="1"/>
</dbReference>
<dbReference type="InterPro" id="IPR012337">
    <property type="entry name" value="RNaseH-like_sf"/>
</dbReference>
<dbReference type="PANTHER" id="PTHR47515">
    <property type="entry name" value="LOW CALCIUM RESPONSE LOCUS PROTEIN T"/>
    <property type="match status" value="1"/>
</dbReference>